<sequence>SYSFEIPKLNIQATPKAGSKSQKTVSYTPEIPETEMSTRHTPKNGIESSNYATNI</sequence>
<comment type="caution">
    <text evidence="1">The sequence shown here is derived from an EMBL/GenBank/DDBJ whole genome shotgun (WGS) entry which is preliminary data.</text>
</comment>
<organism evidence="1 2">
    <name type="scientific">Dentiscutata heterogama</name>
    <dbReference type="NCBI Taxonomy" id="1316150"/>
    <lineage>
        <taxon>Eukaryota</taxon>
        <taxon>Fungi</taxon>
        <taxon>Fungi incertae sedis</taxon>
        <taxon>Mucoromycota</taxon>
        <taxon>Glomeromycotina</taxon>
        <taxon>Glomeromycetes</taxon>
        <taxon>Diversisporales</taxon>
        <taxon>Gigasporaceae</taxon>
        <taxon>Dentiscutata</taxon>
    </lineage>
</organism>
<accession>A0ACA9NV49</accession>
<dbReference type="EMBL" id="CAJVPU010019043">
    <property type="protein sequence ID" value="CAG8669448.1"/>
    <property type="molecule type" value="Genomic_DNA"/>
</dbReference>
<proteinExistence type="predicted"/>
<evidence type="ECO:0000313" key="1">
    <source>
        <dbReference type="EMBL" id="CAG8669448.1"/>
    </source>
</evidence>
<feature type="non-terminal residue" evidence="1">
    <location>
        <position position="1"/>
    </location>
</feature>
<evidence type="ECO:0000313" key="2">
    <source>
        <dbReference type="Proteomes" id="UP000789702"/>
    </source>
</evidence>
<reference evidence="1" key="1">
    <citation type="submission" date="2021-06" db="EMBL/GenBank/DDBJ databases">
        <authorList>
            <person name="Kallberg Y."/>
            <person name="Tangrot J."/>
            <person name="Rosling A."/>
        </authorList>
    </citation>
    <scope>NUCLEOTIDE SEQUENCE</scope>
    <source>
        <strain evidence="1">IL203A</strain>
    </source>
</reference>
<protein>
    <submittedName>
        <fullName evidence="1">5924_t:CDS:1</fullName>
    </submittedName>
</protein>
<gene>
    <name evidence="1" type="ORF">DHETER_LOCUS10116</name>
</gene>
<keyword evidence="2" id="KW-1185">Reference proteome</keyword>
<dbReference type="Proteomes" id="UP000789702">
    <property type="component" value="Unassembled WGS sequence"/>
</dbReference>
<name>A0ACA9NV49_9GLOM</name>